<proteinExistence type="predicted"/>
<dbReference type="PANTHER" id="PTHR33371">
    <property type="entry name" value="INTERMEMBRANE PHOSPHOLIPID TRANSPORT SYSTEM BINDING PROTEIN MLAD-RELATED"/>
    <property type="match status" value="1"/>
</dbReference>
<name>A0ABP7XIX8_9ACTN</name>
<dbReference type="PRINTS" id="PR01782">
    <property type="entry name" value="MCEVIRFACTOR"/>
</dbReference>
<organism evidence="3 4">
    <name type="scientific">Nocardioides fonticola</name>
    <dbReference type="NCBI Taxonomy" id="450363"/>
    <lineage>
        <taxon>Bacteria</taxon>
        <taxon>Bacillati</taxon>
        <taxon>Actinomycetota</taxon>
        <taxon>Actinomycetes</taxon>
        <taxon>Propionibacteriales</taxon>
        <taxon>Nocardioidaceae</taxon>
        <taxon>Nocardioides</taxon>
    </lineage>
</organism>
<evidence type="ECO:0000313" key="4">
    <source>
        <dbReference type="Proteomes" id="UP001501495"/>
    </source>
</evidence>
<evidence type="ECO:0000259" key="2">
    <source>
        <dbReference type="Pfam" id="PF11887"/>
    </source>
</evidence>
<protein>
    <recommendedName>
        <fullName evidence="5">Phospholipid/cholesterol/gamma-HCH transport system substrate-binding protein</fullName>
    </recommendedName>
</protein>
<dbReference type="InterPro" id="IPR003399">
    <property type="entry name" value="Mce/MlaD"/>
</dbReference>
<dbReference type="InterPro" id="IPR005693">
    <property type="entry name" value="Mce"/>
</dbReference>
<evidence type="ECO:0008006" key="5">
    <source>
        <dbReference type="Google" id="ProtNLM"/>
    </source>
</evidence>
<evidence type="ECO:0000259" key="1">
    <source>
        <dbReference type="Pfam" id="PF02470"/>
    </source>
</evidence>
<keyword evidence="4" id="KW-1185">Reference proteome</keyword>
<sequence>MRPRFRLPTPVLGLVGTLVIVLVVLASINVGSLPLINGGRHLEAVFPEAGGLQAGDDVVVSGATVGKVDDLRIVGDTVHIGLTLHDEGLKLGDRTRARIVTVTLLGQAALELVPAGSGDVGGVIPRERTSSPYDVTSALNQLTTTTADIDVDQLAASLQQVSDTFADTPAEVRPALEGVSRLSAVLAENDTTLRRLLARASRVSEVLASRNGQVADLLQSGQQLLGELTARRQVVESLLVDATRVSRSVRSLAEENTDVLGPALDNLDRVITVLQRNKADLQAALDGVRNYATAFGEAVSTGPYFDAYIQNLTAPSSLTPYLSALQDGGAR</sequence>
<comment type="caution">
    <text evidence="3">The sequence shown here is derived from an EMBL/GenBank/DDBJ whole genome shotgun (WGS) entry which is preliminary data.</text>
</comment>
<evidence type="ECO:0000313" key="3">
    <source>
        <dbReference type="EMBL" id="GAA4119446.1"/>
    </source>
</evidence>
<dbReference type="Proteomes" id="UP001501495">
    <property type="component" value="Unassembled WGS sequence"/>
</dbReference>
<gene>
    <name evidence="3" type="ORF">GCM10022215_22020</name>
</gene>
<dbReference type="RefSeq" id="WP_344733425.1">
    <property type="nucleotide sequence ID" value="NZ_BAAAZH010000014.1"/>
</dbReference>
<feature type="domain" description="Mammalian cell entry C-terminal" evidence="2">
    <location>
        <begin position="121"/>
        <end position="297"/>
    </location>
</feature>
<dbReference type="Pfam" id="PF02470">
    <property type="entry name" value="MlaD"/>
    <property type="match status" value="1"/>
</dbReference>
<dbReference type="NCBIfam" id="TIGR00996">
    <property type="entry name" value="Mtu_fam_mce"/>
    <property type="match status" value="1"/>
</dbReference>
<reference evidence="4" key="1">
    <citation type="journal article" date="2019" name="Int. J. Syst. Evol. Microbiol.">
        <title>The Global Catalogue of Microorganisms (GCM) 10K type strain sequencing project: providing services to taxonomists for standard genome sequencing and annotation.</title>
        <authorList>
            <consortium name="The Broad Institute Genomics Platform"/>
            <consortium name="The Broad Institute Genome Sequencing Center for Infectious Disease"/>
            <person name="Wu L."/>
            <person name="Ma J."/>
        </authorList>
    </citation>
    <scope>NUCLEOTIDE SEQUENCE [LARGE SCALE GENOMIC DNA]</scope>
    <source>
        <strain evidence="4">JCM 16703</strain>
    </source>
</reference>
<dbReference type="PANTHER" id="PTHR33371:SF18">
    <property type="entry name" value="MCE-FAMILY PROTEIN MCE3C"/>
    <property type="match status" value="1"/>
</dbReference>
<dbReference type="EMBL" id="BAAAZH010000014">
    <property type="protein sequence ID" value="GAA4119446.1"/>
    <property type="molecule type" value="Genomic_DNA"/>
</dbReference>
<dbReference type="InterPro" id="IPR024516">
    <property type="entry name" value="Mce_C"/>
</dbReference>
<accession>A0ABP7XIX8</accession>
<feature type="domain" description="Mce/MlaD" evidence="1">
    <location>
        <begin position="39"/>
        <end position="114"/>
    </location>
</feature>
<dbReference type="Pfam" id="PF11887">
    <property type="entry name" value="Mce4_CUP1"/>
    <property type="match status" value="1"/>
</dbReference>
<dbReference type="InterPro" id="IPR052336">
    <property type="entry name" value="MlaD_Phospholipid_Transporter"/>
</dbReference>